<feature type="compositionally biased region" description="Basic and acidic residues" evidence="6">
    <location>
        <begin position="193"/>
        <end position="226"/>
    </location>
</feature>
<reference evidence="8 9" key="2">
    <citation type="submission" date="2018-11" db="EMBL/GenBank/DDBJ databases">
        <authorList>
            <consortium name="Pathogen Informatics"/>
        </authorList>
    </citation>
    <scope>NUCLEOTIDE SEQUENCE [LARGE SCALE GENOMIC DNA]</scope>
    <source>
        <strain evidence="8 9">Egypt</strain>
    </source>
</reference>
<dbReference type="FunFam" id="6.10.250.3420:FF:000001">
    <property type="entry name" value="Hsc70-interacting protein-like protein"/>
    <property type="match status" value="1"/>
</dbReference>
<keyword evidence="9" id="KW-1185">Reference proteome</keyword>
<dbReference type="PANTHER" id="PTHR45883">
    <property type="entry name" value="HSC70-INTERACTING PROTEIN"/>
    <property type="match status" value="1"/>
</dbReference>
<dbReference type="Gene3D" id="1.25.40.10">
    <property type="entry name" value="Tetratricopeptide repeat domain"/>
    <property type="match status" value="2"/>
</dbReference>
<dbReference type="InterPro" id="IPR006636">
    <property type="entry name" value="STI1_HS-bd"/>
</dbReference>
<proteinExistence type="inferred from homology"/>
<dbReference type="WBParaSite" id="ECPE_0001161501-mRNA-1">
    <property type="protein sequence ID" value="ECPE_0001161501-mRNA-1"/>
    <property type="gene ID" value="ECPE_0001161501"/>
</dbReference>
<comment type="similarity">
    <text evidence="1">Belongs to the FAM10 family.</text>
</comment>
<dbReference type="OrthoDB" id="533763at2759"/>
<evidence type="ECO:0000313" key="10">
    <source>
        <dbReference type="WBParaSite" id="ECPE_0001161501-mRNA-1"/>
    </source>
</evidence>
<dbReference type="GO" id="GO:0046983">
    <property type="term" value="F:protein dimerization activity"/>
    <property type="evidence" value="ECO:0007669"/>
    <property type="project" value="InterPro"/>
</dbReference>
<evidence type="ECO:0000256" key="4">
    <source>
        <dbReference type="ARBA" id="ARBA00037033"/>
    </source>
</evidence>
<keyword evidence="2" id="KW-0677">Repeat</keyword>
<dbReference type="PROSITE" id="PS50005">
    <property type="entry name" value="TPR"/>
    <property type="match status" value="1"/>
</dbReference>
<reference evidence="10" key="1">
    <citation type="submission" date="2016-06" db="UniProtKB">
        <authorList>
            <consortium name="WormBaseParasite"/>
        </authorList>
    </citation>
    <scope>IDENTIFICATION</scope>
</reference>
<evidence type="ECO:0000256" key="6">
    <source>
        <dbReference type="SAM" id="MobiDB-lite"/>
    </source>
</evidence>
<evidence type="ECO:0000256" key="2">
    <source>
        <dbReference type="ARBA" id="ARBA00022737"/>
    </source>
</evidence>
<gene>
    <name evidence="8" type="ORF">ECPE_LOCUS11580</name>
</gene>
<comment type="function">
    <text evidence="4">One HIP oligomer binds the ATPase domains of at least two HSC70 molecules dependent on activation of the HSC70 ATPase by HSP40. Stabilizes the ADP state of HSC70 that has a high affinity for substrate protein. Through its own chaperone activity, it may contribute to the interaction of HSC70 with various target proteins.</text>
</comment>
<keyword evidence="3 5" id="KW-0802">TPR repeat</keyword>
<evidence type="ECO:0000313" key="9">
    <source>
        <dbReference type="Proteomes" id="UP000272942"/>
    </source>
</evidence>
<dbReference type="Gene3D" id="6.10.250.3420">
    <property type="match status" value="1"/>
</dbReference>
<dbReference type="Pfam" id="PF17830">
    <property type="entry name" value="STI1-HOP_DP"/>
    <property type="match status" value="1"/>
</dbReference>
<feature type="repeat" description="TPR" evidence="5">
    <location>
        <begin position="108"/>
        <end position="141"/>
    </location>
</feature>
<dbReference type="InterPro" id="IPR034649">
    <property type="entry name" value="Hip_N"/>
</dbReference>
<evidence type="ECO:0000313" key="8">
    <source>
        <dbReference type="EMBL" id="VDP88692.1"/>
    </source>
</evidence>
<dbReference type="CDD" id="cd14438">
    <property type="entry name" value="Hip_N"/>
    <property type="match status" value="1"/>
</dbReference>
<dbReference type="InterPro" id="IPR019734">
    <property type="entry name" value="TPR_rpt"/>
</dbReference>
<dbReference type="InterPro" id="IPR011990">
    <property type="entry name" value="TPR-like_helical_dom_sf"/>
</dbReference>
<evidence type="ECO:0000256" key="3">
    <source>
        <dbReference type="ARBA" id="ARBA00022803"/>
    </source>
</evidence>
<dbReference type="GO" id="GO:0030544">
    <property type="term" value="F:Hsp70 protein binding"/>
    <property type="evidence" value="ECO:0007669"/>
    <property type="project" value="TreeGrafter"/>
</dbReference>
<dbReference type="EMBL" id="UZAN01051111">
    <property type="protein sequence ID" value="VDP88692.1"/>
    <property type="molecule type" value="Genomic_DNA"/>
</dbReference>
<dbReference type="Gene3D" id="1.10.260.100">
    <property type="match status" value="1"/>
</dbReference>
<evidence type="ECO:0000256" key="1">
    <source>
        <dbReference type="ARBA" id="ARBA00009015"/>
    </source>
</evidence>
<feature type="compositionally biased region" description="Acidic residues" evidence="6">
    <location>
        <begin position="64"/>
        <end position="83"/>
    </location>
</feature>
<feature type="region of interest" description="Disordered" evidence="6">
    <location>
        <begin position="292"/>
        <end position="315"/>
    </location>
</feature>
<protein>
    <submittedName>
        <fullName evidence="10">TPR_REGION domain-containing protein</fullName>
    </submittedName>
</protein>
<dbReference type="PANTHER" id="PTHR45883:SF2">
    <property type="entry name" value="HSC70-INTERACTING PROTEIN"/>
    <property type="match status" value="1"/>
</dbReference>
<evidence type="ECO:0000256" key="5">
    <source>
        <dbReference type="PROSITE-ProRule" id="PRU00339"/>
    </source>
</evidence>
<dbReference type="Proteomes" id="UP000272942">
    <property type="component" value="Unassembled WGS sequence"/>
</dbReference>
<sequence length="315" mass="35385">MDSKQLALLKGFIKLIDENPETLDLPELSFFKEWLLRLGARIPTGSTGDHKEPHAAAPPKESDSGAEETSESEIEFDDADEVLPSDSDVNQEMGDESVEITEEMIDQADGKRTEAQAKLSEGDIEGAIALFTEAIKLNPTSALLYAKRARLLGEWEGAYNDLQLSLKLDYSDDAYQAMKDVEPKHKRILEHNLKYQRKREEKREKERRERIKKAQESRERAQREPDTFGMPTGEGMGDAFSSLFNDPELITLLEDPEVIKAFREVSTNPAAMHKYENNPRVKKVLDMMSKKFGGSMPGGMPSGFTMPGQSCPDLD</sequence>
<dbReference type="Pfam" id="PF18253">
    <property type="entry name" value="HipN"/>
    <property type="match status" value="1"/>
</dbReference>
<feature type="domain" description="STI1" evidence="7">
    <location>
        <begin position="246"/>
        <end position="285"/>
    </location>
</feature>
<name>A0A183AX95_9TREM</name>
<dbReference type="InterPro" id="IPR041243">
    <property type="entry name" value="STI1/HOP_DP"/>
</dbReference>
<accession>A0A183AX95</accession>
<organism evidence="10">
    <name type="scientific">Echinostoma caproni</name>
    <dbReference type="NCBI Taxonomy" id="27848"/>
    <lineage>
        <taxon>Eukaryota</taxon>
        <taxon>Metazoa</taxon>
        <taxon>Spiralia</taxon>
        <taxon>Lophotrochozoa</taxon>
        <taxon>Platyhelminthes</taxon>
        <taxon>Trematoda</taxon>
        <taxon>Digenea</taxon>
        <taxon>Plagiorchiida</taxon>
        <taxon>Echinostomata</taxon>
        <taxon>Echinostomatoidea</taxon>
        <taxon>Echinostomatidae</taxon>
        <taxon>Echinostoma</taxon>
    </lineage>
</organism>
<dbReference type="SUPFAM" id="SSF48452">
    <property type="entry name" value="TPR-like"/>
    <property type="match status" value="1"/>
</dbReference>
<feature type="region of interest" description="Disordered" evidence="6">
    <location>
        <begin position="43"/>
        <end position="93"/>
    </location>
</feature>
<dbReference type="AlphaFoldDB" id="A0A183AX95"/>
<evidence type="ECO:0000259" key="7">
    <source>
        <dbReference type="SMART" id="SM00727"/>
    </source>
</evidence>
<feature type="region of interest" description="Disordered" evidence="6">
    <location>
        <begin position="193"/>
        <end position="233"/>
    </location>
</feature>
<dbReference type="SMART" id="SM00727">
    <property type="entry name" value="STI1"/>
    <property type="match status" value="1"/>
</dbReference>